<reference evidence="1" key="1">
    <citation type="journal article" date="2007" name="PLoS Biol.">
        <title>Rate of evolution in brain-expressed genes in humans and other primates.</title>
        <authorList>
            <person name="Wang H.-Y."/>
            <person name="Chien H.-C."/>
            <person name="Osada N."/>
            <person name="Hashimoto K."/>
            <person name="Sugano S."/>
            <person name="Gojobori T."/>
            <person name="Chou C.-K."/>
            <person name="Tsai S.-F."/>
            <person name="Wu C.-I."/>
            <person name="Shen C.-K.J."/>
        </authorList>
    </citation>
    <scope>NUCLEOTIDE SEQUENCE</scope>
</reference>
<dbReference type="EMBL" id="AB172366">
    <property type="protein sequence ID" value="BAE89428.1"/>
    <property type="molecule type" value="mRNA"/>
</dbReference>
<accession>Q25JN0</accession>
<evidence type="ECO:0000313" key="2">
    <source>
        <dbReference type="EMBL" id="BAE89428.1"/>
    </source>
</evidence>
<sequence length="40" mass="4721">MLFFHSNIHLEFPLEDGSDYNINMISVVPVFRHEIIFLVS</sequence>
<dbReference type="AlphaFoldDB" id="Q25JN0"/>
<organism evidence="1">
    <name type="scientific">Macaca fascicularis</name>
    <name type="common">Crab-eating macaque</name>
    <name type="synonym">Cynomolgus monkey</name>
    <dbReference type="NCBI Taxonomy" id="9541"/>
    <lineage>
        <taxon>Eukaryota</taxon>
        <taxon>Metazoa</taxon>
        <taxon>Chordata</taxon>
        <taxon>Craniata</taxon>
        <taxon>Vertebrata</taxon>
        <taxon>Euteleostomi</taxon>
        <taxon>Mammalia</taxon>
        <taxon>Eutheria</taxon>
        <taxon>Euarchontoglires</taxon>
        <taxon>Primates</taxon>
        <taxon>Haplorrhini</taxon>
        <taxon>Catarrhini</taxon>
        <taxon>Cercopithecidae</taxon>
        <taxon>Cercopithecinae</taxon>
        <taxon>Macaca</taxon>
    </lineage>
</organism>
<evidence type="ECO:0000313" key="1">
    <source>
        <dbReference type="EMBL" id="BAE89298.1"/>
    </source>
</evidence>
<dbReference type="EMBL" id="AB172236">
    <property type="protein sequence ID" value="BAE89298.1"/>
    <property type="molecule type" value="mRNA"/>
</dbReference>
<protein>
    <submittedName>
        <fullName evidence="2">Macaca fascicularis brain cDNA clone: QflA-17846, similar to human B-cell receptor-associated protein 29 (BCAP29), mRNA, RefSeq: NM_018844.1</fullName>
    </submittedName>
    <submittedName>
        <fullName evidence="1">Macaca fascicularis brain cDNA, clone: QflA-17252</fullName>
    </submittedName>
</protein>
<name>Q25JN0_MACFA</name>
<keyword evidence="2" id="KW-0675">Receptor</keyword>
<proteinExistence type="evidence at transcript level"/>